<evidence type="ECO:0000256" key="5">
    <source>
        <dbReference type="ARBA" id="ARBA00023180"/>
    </source>
</evidence>
<dbReference type="Proteomes" id="UP000504604">
    <property type="component" value="Linkage group LG10"/>
</dbReference>
<evidence type="ECO:0000256" key="3">
    <source>
        <dbReference type="ARBA" id="ARBA00022679"/>
    </source>
</evidence>
<dbReference type="InParanoid" id="A0A6I9TY33"/>
<accession>A0A6I9TY33</accession>
<gene>
    <name evidence="9" type="primary">LOC105172507</name>
</gene>
<comment type="subcellular location">
    <subcellularLocation>
        <location evidence="1">Membrane</location>
        <topology evidence="1">Single-pass type II membrane protein</topology>
    </subcellularLocation>
</comment>
<feature type="transmembrane region" description="Helical" evidence="7">
    <location>
        <begin position="105"/>
        <end position="124"/>
    </location>
</feature>
<evidence type="ECO:0000256" key="2">
    <source>
        <dbReference type="ARBA" id="ARBA00022676"/>
    </source>
</evidence>
<keyword evidence="8" id="KW-1185">Reference proteome</keyword>
<dbReference type="Pfam" id="PF02485">
    <property type="entry name" value="Branch"/>
    <property type="match status" value="1"/>
</dbReference>
<sequence length="477" mass="55128">MHYDNFLIFNSIFVGWDFWVDADGGFLKLDLKKSENKKKEAILGFLMVDFGNPGRLDFVEEKGKGKEEKRREKEEEMARSREKEDLESRFNSQVSRSVADSSLSLFKLISTLIIFVVGVVVGLVSSSHINRYFTFQSDQFNFKNIYFDSEQISPDGKMVVNGEGDGSLSIGSLIGQRNLSHRMMDDELFWRASLVPQKEEFPFKRVPRVAFLFLTRGPLPMLPLWERFFSGQDVEKYSIYVHALPGFELKLPNSSVFYSRQIPSQHVEWGSVSLVDAEKRLLANALLDFSNERFVLLSESCIPIYNFPTVYKYLVESAHSFVESYDDPTRYGRGRYSRWMKPDITLSEWRKGSQWFEMHRTLAVKIVADTKYYMLFRKYCKPSCYPDEHYIPTYLRKFHGALNSNRTVTYVDWSEMAPHPASFTAANVTEGFIQSLRNNGTCSYNSGKTPICYLFARKFDPSALEPLLSFASQVMGF</sequence>
<dbReference type="PANTHER" id="PTHR31042">
    <property type="entry name" value="CORE-2/I-BRANCHING BETA-1,6-N-ACETYLGLUCOSAMINYLTRANSFERASE FAMILY PROTEIN-RELATED"/>
    <property type="match status" value="1"/>
</dbReference>
<dbReference type="KEGG" id="sind:105172507"/>
<dbReference type="GeneID" id="105172507"/>
<keyword evidence="5" id="KW-0325">Glycoprotein</keyword>
<evidence type="ECO:0000256" key="7">
    <source>
        <dbReference type="SAM" id="Phobius"/>
    </source>
</evidence>
<keyword evidence="7" id="KW-0812">Transmembrane</keyword>
<dbReference type="GO" id="GO:0016020">
    <property type="term" value="C:membrane"/>
    <property type="evidence" value="ECO:0007669"/>
    <property type="project" value="UniProtKB-SubCell"/>
</dbReference>
<evidence type="ECO:0000256" key="4">
    <source>
        <dbReference type="ARBA" id="ARBA00023136"/>
    </source>
</evidence>
<proteinExistence type="predicted"/>
<keyword evidence="4 7" id="KW-0472">Membrane</keyword>
<feature type="region of interest" description="Disordered" evidence="6">
    <location>
        <begin position="61"/>
        <end position="84"/>
    </location>
</feature>
<keyword evidence="2" id="KW-0328">Glycosyltransferase</keyword>
<dbReference type="RefSeq" id="XP_011092268.1">
    <property type="nucleotide sequence ID" value="XM_011093966.2"/>
</dbReference>
<dbReference type="GO" id="GO:0016757">
    <property type="term" value="F:glycosyltransferase activity"/>
    <property type="evidence" value="ECO:0007669"/>
    <property type="project" value="UniProtKB-KW"/>
</dbReference>
<keyword evidence="3" id="KW-0808">Transferase</keyword>
<name>A0A6I9TY33_SESIN</name>
<evidence type="ECO:0000256" key="1">
    <source>
        <dbReference type="ARBA" id="ARBA00004606"/>
    </source>
</evidence>
<keyword evidence="7" id="KW-1133">Transmembrane helix</keyword>
<organism evidence="8 9">
    <name type="scientific">Sesamum indicum</name>
    <name type="common">Oriental sesame</name>
    <name type="synonym">Sesamum orientale</name>
    <dbReference type="NCBI Taxonomy" id="4182"/>
    <lineage>
        <taxon>Eukaryota</taxon>
        <taxon>Viridiplantae</taxon>
        <taxon>Streptophyta</taxon>
        <taxon>Embryophyta</taxon>
        <taxon>Tracheophyta</taxon>
        <taxon>Spermatophyta</taxon>
        <taxon>Magnoliopsida</taxon>
        <taxon>eudicotyledons</taxon>
        <taxon>Gunneridae</taxon>
        <taxon>Pentapetalae</taxon>
        <taxon>asterids</taxon>
        <taxon>lamiids</taxon>
        <taxon>Lamiales</taxon>
        <taxon>Pedaliaceae</taxon>
        <taxon>Sesamum</taxon>
    </lineage>
</organism>
<dbReference type="FunCoup" id="A0A6I9TY33">
    <property type="interactions" value="398"/>
</dbReference>
<evidence type="ECO:0000313" key="9">
    <source>
        <dbReference type="RefSeq" id="XP_011092268.1"/>
    </source>
</evidence>
<dbReference type="AlphaFoldDB" id="A0A6I9TY33"/>
<dbReference type="InterPro" id="IPR044174">
    <property type="entry name" value="BC10-like"/>
</dbReference>
<protein>
    <submittedName>
        <fullName evidence="9">Uncharacterized protein LOC105172507</fullName>
    </submittedName>
</protein>
<evidence type="ECO:0000256" key="6">
    <source>
        <dbReference type="SAM" id="MobiDB-lite"/>
    </source>
</evidence>
<dbReference type="InterPro" id="IPR003406">
    <property type="entry name" value="Glyco_trans_14"/>
</dbReference>
<dbReference type="PANTHER" id="PTHR31042:SF3">
    <property type="entry name" value="OS08G0110400 PROTEIN"/>
    <property type="match status" value="1"/>
</dbReference>
<dbReference type="OrthoDB" id="191334at2759"/>
<reference evidence="9" key="1">
    <citation type="submission" date="2025-08" db="UniProtKB">
        <authorList>
            <consortium name="RefSeq"/>
        </authorList>
    </citation>
    <scope>IDENTIFICATION</scope>
</reference>
<evidence type="ECO:0000313" key="8">
    <source>
        <dbReference type="Proteomes" id="UP000504604"/>
    </source>
</evidence>